<comment type="caution">
    <text evidence="1">The sequence shown here is derived from an EMBL/GenBank/DDBJ whole genome shotgun (WGS) entry which is preliminary data.</text>
</comment>
<protein>
    <submittedName>
        <fullName evidence="1">Uncharacterized protein</fullName>
    </submittedName>
</protein>
<name>A0ABT1SHC2_9FIRM</name>
<dbReference type="Proteomes" id="UP001524478">
    <property type="component" value="Unassembled WGS sequence"/>
</dbReference>
<dbReference type="EMBL" id="JANGAC010000068">
    <property type="protein sequence ID" value="MCQ4925883.1"/>
    <property type="molecule type" value="Genomic_DNA"/>
</dbReference>
<evidence type="ECO:0000313" key="1">
    <source>
        <dbReference type="EMBL" id="MCQ4925883.1"/>
    </source>
</evidence>
<proteinExistence type="predicted"/>
<feature type="non-terminal residue" evidence="1">
    <location>
        <position position="1"/>
    </location>
</feature>
<dbReference type="RefSeq" id="WP_256313181.1">
    <property type="nucleotide sequence ID" value="NZ_JANGAC010000068.1"/>
</dbReference>
<evidence type="ECO:0000313" key="2">
    <source>
        <dbReference type="Proteomes" id="UP001524478"/>
    </source>
</evidence>
<reference evidence="1 2" key="1">
    <citation type="submission" date="2022-06" db="EMBL/GenBank/DDBJ databases">
        <title>Isolation of gut microbiota from human fecal samples.</title>
        <authorList>
            <person name="Pamer E.G."/>
            <person name="Barat B."/>
            <person name="Waligurski E."/>
            <person name="Medina S."/>
            <person name="Paddock L."/>
            <person name="Mostad J."/>
        </authorList>
    </citation>
    <scope>NUCLEOTIDE SEQUENCE [LARGE SCALE GENOMIC DNA]</scope>
    <source>
        <strain evidence="1 2">DFI.7.95</strain>
    </source>
</reference>
<feature type="non-terminal residue" evidence="1">
    <location>
        <position position="115"/>
    </location>
</feature>
<keyword evidence="2" id="KW-1185">Reference proteome</keyword>
<accession>A0ABT1SHC2</accession>
<sequence length="115" mass="13539">TVKDNENIYNTILESLQKINGFSPIEKIEIHIDEKHVIPKVEGSIKCNSRFINTEEFKKELIKKSYGIYDNWISEGLYVKIFEVDTKEIEFSKYYGTHEFSLFGARFFEPFASKD</sequence>
<gene>
    <name evidence="1" type="ORF">NE686_22565</name>
</gene>
<organism evidence="1 2">
    <name type="scientific">Tissierella carlieri</name>
    <dbReference type="NCBI Taxonomy" id="689904"/>
    <lineage>
        <taxon>Bacteria</taxon>
        <taxon>Bacillati</taxon>
        <taxon>Bacillota</taxon>
        <taxon>Tissierellia</taxon>
        <taxon>Tissierellales</taxon>
        <taxon>Tissierellaceae</taxon>
        <taxon>Tissierella</taxon>
    </lineage>
</organism>